<keyword evidence="3" id="KW-1185">Reference proteome</keyword>
<dbReference type="EMBL" id="AJIL01000045">
    <property type="protein sequence ID" value="KNE99545.1"/>
    <property type="molecule type" value="Genomic_DNA"/>
</dbReference>
<reference evidence="3" key="1">
    <citation type="submission" date="2014-03" db="EMBL/GenBank/DDBJ databases">
        <title>The Genome Sequence of Puccinia striiformis f. sp. tritici PST-78.</title>
        <authorList>
            <consortium name="The Broad Institute Genome Sequencing Platform"/>
            <person name="Cuomo C."/>
            <person name="Hulbert S."/>
            <person name="Chen X."/>
            <person name="Walker B."/>
            <person name="Young S.K."/>
            <person name="Zeng Q."/>
            <person name="Gargeya S."/>
            <person name="Fitzgerald M."/>
            <person name="Haas B."/>
            <person name="Abouelleil A."/>
            <person name="Alvarado L."/>
            <person name="Arachchi H.M."/>
            <person name="Berlin A.M."/>
            <person name="Chapman S.B."/>
            <person name="Goldberg J."/>
            <person name="Griggs A."/>
            <person name="Gujja S."/>
            <person name="Hansen M."/>
            <person name="Howarth C."/>
            <person name="Imamovic A."/>
            <person name="Larimer J."/>
            <person name="McCowan C."/>
            <person name="Montmayeur A."/>
            <person name="Murphy C."/>
            <person name="Neiman D."/>
            <person name="Pearson M."/>
            <person name="Priest M."/>
            <person name="Roberts A."/>
            <person name="Saif S."/>
            <person name="Shea T."/>
            <person name="Sisk P."/>
            <person name="Sykes S."/>
            <person name="Wortman J."/>
            <person name="Nusbaum C."/>
            <person name="Birren B."/>
        </authorList>
    </citation>
    <scope>NUCLEOTIDE SEQUENCE [LARGE SCALE GENOMIC DNA]</scope>
    <source>
        <strain evidence="3">race PST-78</strain>
    </source>
</reference>
<feature type="compositionally biased region" description="Acidic residues" evidence="1">
    <location>
        <begin position="1"/>
        <end position="13"/>
    </location>
</feature>
<dbReference type="AlphaFoldDB" id="A0A0L0VJU7"/>
<name>A0A0L0VJU7_9BASI</name>
<sequence length="197" mass="22085">MEVDGELQPDDPGESASEISSDSEVMPTTPDENYRYEVIHADIGDDICINSIQGESSLPQRWDPNIRVGHISDAKLLVTKPEKGRSYTLDKTSYTSVIFEGQMVKTLLDIGAFCSCTSSSFLEEWQSHHLPVSRATFSSCNSAMKALGIVGMPLIFPHSKGSLRLIIELVVMEDALCDYLILENDTFYYHYRRSNHQ</sequence>
<evidence type="ECO:0000313" key="3">
    <source>
        <dbReference type="Proteomes" id="UP000054564"/>
    </source>
</evidence>
<organism evidence="2 3">
    <name type="scientific">Puccinia striiformis f. sp. tritici PST-78</name>
    <dbReference type="NCBI Taxonomy" id="1165861"/>
    <lineage>
        <taxon>Eukaryota</taxon>
        <taxon>Fungi</taxon>
        <taxon>Dikarya</taxon>
        <taxon>Basidiomycota</taxon>
        <taxon>Pucciniomycotina</taxon>
        <taxon>Pucciniomycetes</taxon>
        <taxon>Pucciniales</taxon>
        <taxon>Pucciniaceae</taxon>
        <taxon>Puccinia</taxon>
    </lineage>
</organism>
<gene>
    <name evidence="2" type="ORF">PSTG_07259</name>
</gene>
<evidence type="ECO:0000313" key="2">
    <source>
        <dbReference type="EMBL" id="KNE99545.1"/>
    </source>
</evidence>
<protein>
    <submittedName>
        <fullName evidence="2">Uncharacterized protein</fullName>
    </submittedName>
</protein>
<proteinExistence type="predicted"/>
<feature type="region of interest" description="Disordered" evidence="1">
    <location>
        <begin position="1"/>
        <end position="29"/>
    </location>
</feature>
<dbReference type="Proteomes" id="UP000054564">
    <property type="component" value="Unassembled WGS sequence"/>
</dbReference>
<evidence type="ECO:0000256" key="1">
    <source>
        <dbReference type="SAM" id="MobiDB-lite"/>
    </source>
</evidence>
<comment type="caution">
    <text evidence="2">The sequence shown here is derived from an EMBL/GenBank/DDBJ whole genome shotgun (WGS) entry which is preliminary data.</text>
</comment>
<accession>A0A0L0VJU7</accession>